<dbReference type="Gene3D" id="3.40.50.1820">
    <property type="entry name" value="alpha/beta hydrolase"/>
    <property type="match status" value="1"/>
</dbReference>
<dbReference type="InterPro" id="IPR029058">
    <property type="entry name" value="AB_hydrolase_fold"/>
</dbReference>
<feature type="signal peptide" evidence="1">
    <location>
        <begin position="1"/>
        <end position="22"/>
    </location>
</feature>
<dbReference type="InterPro" id="IPR000073">
    <property type="entry name" value="AB_hydrolase_1"/>
</dbReference>
<proteinExistence type="predicted"/>
<evidence type="ECO:0000313" key="4">
    <source>
        <dbReference type="Proteomes" id="UP000002774"/>
    </source>
</evidence>
<protein>
    <submittedName>
        <fullName evidence="3">Alpha/beta hydrolase fold containing protein</fullName>
    </submittedName>
</protein>
<keyword evidence="3" id="KW-0378">Hydrolase</keyword>
<dbReference type="PANTHER" id="PTHR43265:SF1">
    <property type="entry name" value="ESTERASE ESTD"/>
    <property type="match status" value="1"/>
</dbReference>
<dbReference type="Proteomes" id="UP000002774">
    <property type="component" value="Chromosome"/>
</dbReference>
<accession>H1YE39</accession>
<name>H1YE39_9SPHI</name>
<feature type="domain" description="AB hydrolase-1" evidence="2">
    <location>
        <begin position="63"/>
        <end position="332"/>
    </location>
</feature>
<dbReference type="HOGENOM" id="CLU_033707_2_0_10"/>
<dbReference type="OrthoDB" id="9809549at2"/>
<keyword evidence="1" id="KW-0732">Signal</keyword>
<evidence type="ECO:0000259" key="2">
    <source>
        <dbReference type="Pfam" id="PF00561"/>
    </source>
</evidence>
<keyword evidence="4" id="KW-1185">Reference proteome</keyword>
<dbReference type="InterPro" id="IPR053145">
    <property type="entry name" value="AB_hydrolase_Est10"/>
</dbReference>
<dbReference type="eggNOG" id="COG1073">
    <property type="taxonomic scope" value="Bacteria"/>
</dbReference>
<dbReference type="AlphaFoldDB" id="H1YE39"/>
<organism evidence="3 4">
    <name type="scientific">Mucilaginibacter paludis DSM 18603</name>
    <dbReference type="NCBI Taxonomy" id="714943"/>
    <lineage>
        <taxon>Bacteria</taxon>
        <taxon>Pseudomonadati</taxon>
        <taxon>Bacteroidota</taxon>
        <taxon>Sphingobacteriia</taxon>
        <taxon>Sphingobacteriales</taxon>
        <taxon>Sphingobacteriaceae</taxon>
        <taxon>Mucilaginibacter</taxon>
    </lineage>
</organism>
<dbReference type="SUPFAM" id="SSF53474">
    <property type="entry name" value="alpha/beta-Hydrolases"/>
    <property type="match status" value="1"/>
</dbReference>
<dbReference type="STRING" id="714943.Mucpa_1044"/>
<dbReference type="GO" id="GO:0052689">
    <property type="term" value="F:carboxylic ester hydrolase activity"/>
    <property type="evidence" value="ECO:0007669"/>
    <property type="project" value="TreeGrafter"/>
</dbReference>
<dbReference type="RefSeq" id="WP_008504893.1">
    <property type="nucleotide sequence ID" value="NZ_CM001403.1"/>
</dbReference>
<gene>
    <name evidence="3" type="ORF">Mucpa_1044</name>
</gene>
<feature type="chain" id="PRO_5003557270" evidence="1">
    <location>
        <begin position="23"/>
        <end position="366"/>
    </location>
</feature>
<dbReference type="EMBL" id="CM001403">
    <property type="protein sequence ID" value="EHQ25217.1"/>
    <property type="molecule type" value="Genomic_DNA"/>
</dbReference>
<dbReference type="PANTHER" id="PTHR43265">
    <property type="entry name" value="ESTERASE ESTD"/>
    <property type="match status" value="1"/>
</dbReference>
<dbReference type="Pfam" id="PF00561">
    <property type="entry name" value="Abhydrolase_1"/>
    <property type="match status" value="1"/>
</dbReference>
<reference evidence="3" key="1">
    <citation type="submission" date="2011-09" db="EMBL/GenBank/DDBJ databases">
        <title>The permanent draft genome of Mucilaginibacter paludis DSM 18603.</title>
        <authorList>
            <consortium name="US DOE Joint Genome Institute (JGI-PGF)"/>
            <person name="Lucas S."/>
            <person name="Han J."/>
            <person name="Lapidus A."/>
            <person name="Bruce D."/>
            <person name="Goodwin L."/>
            <person name="Pitluck S."/>
            <person name="Peters L."/>
            <person name="Kyrpides N."/>
            <person name="Mavromatis K."/>
            <person name="Ivanova N."/>
            <person name="Mikhailova N."/>
            <person name="Held B."/>
            <person name="Detter J.C."/>
            <person name="Tapia R."/>
            <person name="Han C."/>
            <person name="Land M."/>
            <person name="Hauser L."/>
            <person name="Markowitz V."/>
            <person name="Cheng J.-F."/>
            <person name="Hugenholtz P."/>
            <person name="Woyke T."/>
            <person name="Wu D."/>
            <person name="Tindall B."/>
            <person name="Brambilla E."/>
            <person name="Klenk H.-P."/>
            <person name="Eisen J.A."/>
        </authorList>
    </citation>
    <scope>NUCLEOTIDE SEQUENCE [LARGE SCALE GENOMIC DNA]</scope>
    <source>
        <strain evidence="3">DSM 18603</strain>
    </source>
</reference>
<sequence length="366" mass="40308">MKTKLTILITGLISLAIGNVRAQGTVSKPPYQQDSITYTNSDASISFGATLTLPAIKKPCAAVIIVSGTGKQDRDGHMAGHAVFAAIADYLTRNGIAVLRVDDRGTGKTTGVYETSTTADFAADVLTAISYLKTRKEINPEKIGLLGHSEGGAVIAIAAANNHDVAFLVSIAGLATSGLEALRKQNADLVANSKLMDYDKKRSNEINNMMFDTVYTYANSPNLEQKITQTYAAWKIKDDAYFKTLNVQFDHFRFPIYSYTKTATGAWYRYFIKYDPANYLPRVKVPILALNGDKDLMVACNENLANWKKYPAMGGNKNVKTVVLPGINHLFQHCKTCTNQEYAQLNEVFDTDALAIINEWIHRQID</sequence>
<evidence type="ECO:0000256" key="1">
    <source>
        <dbReference type="SAM" id="SignalP"/>
    </source>
</evidence>
<evidence type="ECO:0000313" key="3">
    <source>
        <dbReference type="EMBL" id="EHQ25217.1"/>
    </source>
</evidence>